<keyword evidence="1" id="KW-0343">GTPase activation</keyword>
<dbReference type="PaxDb" id="55529-EKX32029"/>
<accession>L1I7Z9</accession>
<dbReference type="GO" id="GO:0006913">
    <property type="term" value="P:nucleocytoplasmic transport"/>
    <property type="evidence" value="ECO:0007669"/>
    <property type="project" value="TreeGrafter"/>
</dbReference>
<dbReference type="AlphaFoldDB" id="L1I7Z9"/>
<keyword evidence="3" id="KW-0677">Repeat</keyword>
<dbReference type="PANTHER" id="PTHR24113:SF12">
    <property type="entry name" value="RAN GTPASE-ACTIVATING PROTEIN 1"/>
    <property type="match status" value="1"/>
</dbReference>
<dbReference type="OMA" id="EYSKMEN"/>
<dbReference type="GO" id="GO:0031267">
    <property type="term" value="F:small GTPase binding"/>
    <property type="evidence" value="ECO:0007669"/>
    <property type="project" value="TreeGrafter"/>
</dbReference>
<dbReference type="eggNOG" id="KOG4308">
    <property type="taxonomic scope" value="Eukaryota"/>
</dbReference>
<evidence type="ECO:0000313" key="5">
    <source>
        <dbReference type="EnsemblProtists" id="EKX32029"/>
    </source>
</evidence>
<dbReference type="SMART" id="SM00368">
    <property type="entry name" value="LRR_RI"/>
    <property type="match status" value="5"/>
</dbReference>
<dbReference type="EMBL" id="JH993217">
    <property type="protein sequence ID" value="EKX32029.1"/>
    <property type="molecule type" value="Genomic_DNA"/>
</dbReference>
<reference evidence="5" key="3">
    <citation type="submission" date="2015-06" db="UniProtKB">
        <authorList>
            <consortium name="EnsemblProtists"/>
        </authorList>
    </citation>
    <scope>IDENTIFICATION</scope>
</reference>
<dbReference type="Gene3D" id="3.80.10.10">
    <property type="entry name" value="Ribonuclease Inhibitor"/>
    <property type="match status" value="2"/>
</dbReference>
<dbReference type="Proteomes" id="UP000011087">
    <property type="component" value="Unassembled WGS sequence"/>
</dbReference>
<reference evidence="4 6" key="1">
    <citation type="journal article" date="2012" name="Nature">
        <title>Algal genomes reveal evolutionary mosaicism and the fate of nucleomorphs.</title>
        <authorList>
            <consortium name="DOE Joint Genome Institute"/>
            <person name="Curtis B.A."/>
            <person name="Tanifuji G."/>
            <person name="Burki F."/>
            <person name="Gruber A."/>
            <person name="Irimia M."/>
            <person name="Maruyama S."/>
            <person name="Arias M.C."/>
            <person name="Ball S.G."/>
            <person name="Gile G.H."/>
            <person name="Hirakawa Y."/>
            <person name="Hopkins J.F."/>
            <person name="Kuo A."/>
            <person name="Rensing S.A."/>
            <person name="Schmutz J."/>
            <person name="Symeonidi A."/>
            <person name="Elias M."/>
            <person name="Eveleigh R.J."/>
            <person name="Herman E.K."/>
            <person name="Klute M.J."/>
            <person name="Nakayama T."/>
            <person name="Obornik M."/>
            <person name="Reyes-Prieto A."/>
            <person name="Armbrust E.V."/>
            <person name="Aves S.J."/>
            <person name="Beiko R.G."/>
            <person name="Coutinho P."/>
            <person name="Dacks J.B."/>
            <person name="Durnford D.G."/>
            <person name="Fast N.M."/>
            <person name="Green B.R."/>
            <person name="Grisdale C.J."/>
            <person name="Hempel F."/>
            <person name="Henrissat B."/>
            <person name="Hoppner M.P."/>
            <person name="Ishida K."/>
            <person name="Kim E."/>
            <person name="Koreny L."/>
            <person name="Kroth P.G."/>
            <person name="Liu Y."/>
            <person name="Malik S.B."/>
            <person name="Maier U.G."/>
            <person name="McRose D."/>
            <person name="Mock T."/>
            <person name="Neilson J.A."/>
            <person name="Onodera N.T."/>
            <person name="Poole A.M."/>
            <person name="Pritham E.J."/>
            <person name="Richards T.A."/>
            <person name="Rocap G."/>
            <person name="Roy S.W."/>
            <person name="Sarai C."/>
            <person name="Schaack S."/>
            <person name="Shirato S."/>
            <person name="Slamovits C.H."/>
            <person name="Spencer D.F."/>
            <person name="Suzuki S."/>
            <person name="Worden A.Z."/>
            <person name="Zauner S."/>
            <person name="Barry K."/>
            <person name="Bell C."/>
            <person name="Bharti A.K."/>
            <person name="Crow J.A."/>
            <person name="Grimwood J."/>
            <person name="Kramer R."/>
            <person name="Lindquist E."/>
            <person name="Lucas S."/>
            <person name="Salamov A."/>
            <person name="McFadden G.I."/>
            <person name="Lane C.E."/>
            <person name="Keeling P.J."/>
            <person name="Gray M.W."/>
            <person name="Grigoriev I.V."/>
            <person name="Archibald J.M."/>
        </authorList>
    </citation>
    <scope>NUCLEOTIDE SEQUENCE</scope>
    <source>
        <strain evidence="4 6">CCMP2712</strain>
    </source>
</reference>
<dbReference type="InterPro" id="IPR001611">
    <property type="entry name" value="Leu-rich_rpt"/>
</dbReference>
<dbReference type="SUPFAM" id="SSF52047">
    <property type="entry name" value="RNI-like"/>
    <property type="match status" value="1"/>
</dbReference>
<dbReference type="STRING" id="905079.L1I7Z9"/>
<dbReference type="InterPro" id="IPR032675">
    <property type="entry name" value="LRR_dom_sf"/>
</dbReference>
<evidence type="ECO:0000313" key="6">
    <source>
        <dbReference type="Proteomes" id="UP000011087"/>
    </source>
</evidence>
<dbReference type="EnsemblProtists" id="EKX32029">
    <property type="protein sequence ID" value="EKX32029"/>
    <property type="gene ID" value="GUITHDRAFT_121796"/>
</dbReference>
<dbReference type="HOGENOM" id="CLU_904451_0_0_1"/>
<dbReference type="PANTHER" id="PTHR24113">
    <property type="entry name" value="RAN GTPASE-ACTIVATING PROTEIN 1"/>
    <property type="match status" value="1"/>
</dbReference>
<organism evidence="4">
    <name type="scientific">Guillardia theta (strain CCMP2712)</name>
    <name type="common">Cryptophyte</name>
    <dbReference type="NCBI Taxonomy" id="905079"/>
    <lineage>
        <taxon>Eukaryota</taxon>
        <taxon>Cryptophyceae</taxon>
        <taxon>Pyrenomonadales</taxon>
        <taxon>Geminigeraceae</taxon>
        <taxon>Guillardia</taxon>
    </lineage>
</organism>
<evidence type="ECO:0000313" key="4">
    <source>
        <dbReference type="EMBL" id="EKX32029.1"/>
    </source>
</evidence>
<reference evidence="6" key="2">
    <citation type="submission" date="2012-11" db="EMBL/GenBank/DDBJ databases">
        <authorList>
            <person name="Kuo A."/>
            <person name="Curtis B.A."/>
            <person name="Tanifuji G."/>
            <person name="Burki F."/>
            <person name="Gruber A."/>
            <person name="Irimia M."/>
            <person name="Maruyama S."/>
            <person name="Arias M.C."/>
            <person name="Ball S.G."/>
            <person name="Gile G.H."/>
            <person name="Hirakawa Y."/>
            <person name="Hopkins J.F."/>
            <person name="Rensing S.A."/>
            <person name="Schmutz J."/>
            <person name="Symeonidi A."/>
            <person name="Elias M."/>
            <person name="Eveleigh R.J."/>
            <person name="Herman E.K."/>
            <person name="Klute M.J."/>
            <person name="Nakayama T."/>
            <person name="Obornik M."/>
            <person name="Reyes-Prieto A."/>
            <person name="Armbrust E.V."/>
            <person name="Aves S.J."/>
            <person name="Beiko R.G."/>
            <person name="Coutinho P."/>
            <person name="Dacks J.B."/>
            <person name="Durnford D.G."/>
            <person name="Fast N.M."/>
            <person name="Green B.R."/>
            <person name="Grisdale C."/>
            <person name="Hempe F."/>
            <person name="Henrissat B."/>
            <person name="Hoppner M.P."/>
            <person name="Ishida K.-I."/>
            <person name="Kim E."/>
            <person name="Koreny L."/>
            <person name="Kroth P.G."/>
            <person name="Liu Y."/>
            <person name="Malik S.-B."/>
            <person name="Maier U.G."/>
            <person name="McRose D."/>
            <person name="Mock T."/>
            <person name="Neilson J.A."/>
            <person name="Onodera N.T."/>
            <person name="Poole A.M."/>
            <person name="Pritham E.J."/>
            <person name="Richards T.A."/>
            <person name="Rocap G."/>
            <person name="Roy S.W."/>
            <person name="Sarai C."/>
            <person name="Schaack S."/>
            <person name="Shirato S."/>
            <person name="Slamovits C.H."/>
            <person name="Spencer D.F."/>
            <person name="Suzuki S."/>
            <person name="Worden A.Z."/>
            <person name="Zauner S."/>
            <person name="Barry K."/>
            <person name="Bell C."/>
            <person name="Bharti A.K."/>
            <person name="Crow J.A."/>
            <person name="Grimwood J."/>
            <person name="Kramer R."/>
            <person name="Lindquist E."/>
            <person name="Lucas S."/>
            <person name="Salamov A."/>
            <person name="McFadden G.I."/>
            <person name="Lane C.E."/>
            <person name="Keeling P.J."/>
            <person name="Gray M.W."/>
            <person name="Grigoriev I.V."/>
            <person name="Archibald J.M."/>
        </authorList>
    </citation>
    <scope>NUCLEOTIDE SEQUENCE</scope>
    <source>
        <strain evidence="6">CCMP2712</strain>
    </source>
</reference>
<evidence type="ECO:0000256" key="2">
    <source>
        <dbReference type="ARBA" id="ARBA00022614"/>
    </source>
</evidence>
<dbReference type="InterPro" id="IPR027038">
    <property type="entry name" value="RanGap"/>
</dbReference>
<dbReference type="GeneID" id="17288758"/>
<dbReference type="RefSeq" id="XP_005819009.1">
    <property type="nucleotide sequence ID" value="XM_005818952.1"/>
</dbReference>
<proteinExistence type="predicted"/>
<protein>
    <submittedName>
        <fullName evidence="4 5">Uncharacterized protein</fullName>
    </submittedName>
</protein>
<dbReference type="GO" id="GO:0005096">
    <property type="term" value="F:GTPase activator activity"/>
    <property type="evidence" value="ECO:0007669"/>
    <property type="project" value="UniProtKB-KW"/>
</dbReference>
<dbReference type="KEGG" id="gtt:GUITHDRAFT_121796"/>
<dbReference type="OrthoDB" id="120976at2759"/>
<evidence type="ECO:0000256" key="1">
    <source>
        <dbReference type="ARBA" id="ARBA00022468"/>
    </source>
</evidence>
<keyword evidence="2" id="KW-0433">Leucine-rich repeat</keyword>
<sequence length="308" mass="33783">MEGERLPLVLVCAQTGSFDSSKCDEALTSAVRVLMSMNRLVSLQLGGSGPHAVELLCRLFHAGFKMRQISSLSLSRNKLSCKDLFPLIASLQHCSTLQCLDLSFNSIDADDLSNLIAIVDLKSLISLDLSHNACGGWFHQSQRQRLVELTACGMQRKEPARAHKEWRSCRHLAMISISSNSITDVGISSMLEAIKRSQNFSLNLLDLHDNSISDKGVHKLAEIVQMCRDLSQLYLGRNVISDFGALQMSRALGQSRLQVLELGENRIMDEGATALAEALTSCKSLAVLSLVENHVGDKGALRFAETLE</sequence>
<dbReference type="Pfam" id="PF13516">
    <property type="entry name" value="LRR_6"/>
    <property type="match status" value="5"/>
</dbReference>
<dbReference type="GO" id="GO:0048471">
    <property type="term" value="C:perinuclear region of cytoplasm"/>
    <property type="evidence" value="ECO:0007669"/>
    <property type="project" value="TreeGrafter"/>
</dbReference>
<keyword evidence="6" id="KW-1185">Reference proteome</keyword>
<dbReference type="GO" id="GO:0005634">
    <property type="term" value="C:nucleus"/>
    <property type="evidence" value="ECO:0007669"/>
    <property type="project" value="TreeGrafter"/>
</dbReference>
<name>L1I7Z9_GUITC</name>
<evidence type="ECO:0000256" key="3">
    <source>
        <dbReference type="ARBA" id="ARBA00022737"/>
    </source>
</evidence>
<dbReference type="GO" id="GO:0005829">
    <property type="term" value="C:cytosol"/>
    <property type="evidence" value="ECO:0007669"/>
    <property type="project" value="TreeGrafter"/>
</dbReference>
<gene>
    <name evidence="4" type="ORF">GUITHDRAFT_121796</name>
</gene>